<name>A0A8J8VZ53_9EURO</name>
<reference evidence="1" key="1">
    <citation type="journal article" date="2020" name="Front. Microbiol.">
        <title>Gene regulatory networks of Penicillium echinulatum 2HH and Penicillium oxalicum 114-2 inferred by a computational biology approach.</title>
        <authorList>
            <person name="Lenz A.R."/>
            <person name="Galan-Vasquez E."/>
            <person name="Balbinot E."/>
            <person name="De Abreu F.P."/>
            <person name="De Oliveira N.S."/>
            <person name="Da Rosa L.O."/>
            <person name="De Avila E Silva S."/>
            <person name="Camassola M."/>
            <person name="Dillon A.J.P."/>
            <person name="Perez-Rueda E."/>
        </authorList>
    </citation>
    <scope>NUCLEOTIDE SEQUENCE</scope>
    <source>
        <strain evidence="1">S1M29</strain>
    </source>
</reference>
<keyword evidence="2" id="KW-1185">Reference proteome</keyword>
<comment type="caution">
    <text evidence="1">The sequence shown here is derived from an EMBL/GenBank/DDBJ whole genome shotgun (WGS) entry which is preliminary data.</text>
</comment>
<dbReference type="OrthoDB" id="2679825at2759"/>
<dbReference type="Proteomes" id="UP000631181">
    <property type="component" value="Unassembled WGS sequence"/>
</dbReference>
<sequence>MPSRKDRLYHWAFIVGPKVERQGGTGVRYHAMEKIGFSGRSEWCFDERNCPLAPTNMLLVRIMVGKVADGTRLVEIMRNTPIRQGQPGWNCVSWVKEALEMLSVDSKALGTSVIEWEKVRNAGMDYC</sequence>
<evidence type="ECO:0000313" key="2">
    <source>
        <dbReference type="Proteomes" id="UP000631181"/>
    </source>
</evidence>
<organism evidence="1 2">
    <name type="scientific">Penicillium ucsense</name>
    <dbReference type="NCBI Taxonomy" id="2839758"/>
    <lineage>
        <taxon>Eukaryota</taxon>
        <taxon>Fungi</taxon>
        <taxon>Dikarya</taxon>
        <taxon>Ascomycota</taxon>
        <taxon>Pezizomycotina</taxon>
        <taxon>Eurotiomycetes</taxon>
        <taxon>Eurotiomycetidae</taxon>
        <taxon>Eurotiales</taxon>
        <taxon>Aspergillaceae</taxon>
        <taxon>Penicillium</taxon>
    </lineage>
</organism>
<proteinExistence type="predicted"/>
<gene>
    <name evidence="1" type="ORF">PECM_008230</name>
</gene>
<dbReference type="Pfam" id="PF21858">
    <property type="entry name" value="DUF6914"/>
    <property type="match status" value="1"/>
</dbReference>
<evidence type="ECO:0000313" key="1">
    <source>
        <dbReference type="EMBL" id="KAF7714531.1"/>
    </source>
</evidence>
<dbReference type="InterPro" id="IPR054208">
    <property type="entry name" value="DUF6914"/>
</dbReference>
<protein>
    <submittedName>
        <fullName evidence="1">Uncharacterized protein</fullName>
    </submittedName>
</protein>
<dbReference type="AlphaFoldDB" id="A0A8J8VZ53"/>
<dbReference type="EMBL" id="WIWV01000082">
    <property type="protein sequence ID" value="KAF7714531.1"/>
    <property type="molecule type" value="Genomic_DNA"/>
</dbReference>
<accession>A0A8J8VZ53</accession>